<dbReference type="Proteomes" id="UP000831785">
    <property type="component" value="Chromosome"/>
</dbReference>
<organism evidence="2 3">
    <name type="scientific">Hymenobacter cellulosivorans</name>
    <dbReference type="NCBI Taxonomy" id="2932249"/>
    <lineage>
        <taxon>Bacteria</taxon>
        <taxon>Pseudomonadati</taxon>
        <taxon>Bacteroidota</taxon>
        <taxon>Cytophagia</taxon>
        <taxon>Cytophagales</taxon>
        <taxon>Hymenobacteraceae</taxon>
        <taxon>Hymenobacter</taxon>
    </lineage>
</organism>
<keyword evidence="3" id="KW-1185">Reference proteome</keyword>
<reference evidence="2 3" key="1">
    <citation type="submission" date="2022-04" db="EMBL/GenBank/DDBJ databases">
        <title>Hymenobacter sp. isolated from the air.</title>
        <authorList>
            <person name="Won M."/>
            <person name="Lee C.-M."/>
            <person name="Woen H.-Y."/>
            <person name="Kwon S.-W."/>
        </authorList>
    </citation>
    <scope>NUCLEOTIDE SEQUENCE [LARGE SCALE GENOMIC DNA]</scope>
    <source>
        <strain evidence="3">5116 S-27</strain>
    </source>
</reference>
<sequence>MLLSTLLVAGVQLLYQPAPATWPAGDTTRVVRGFLNQNYAWGTLVLRDGSRLQAYLPATTTGGEVLVPYYVEAPKPGPK</sequence>
<evidence type="ECO:0000313" key="3">
    <source>
        <dbReference type="Proteomes" id="UP000831785"/>
    </source>
</evidence>
<accession>A0ABY4F9B0</accession>
<evidence type="ECO:0000313" key="2">
    <source>
        <dbReference type="EMBL" id="UOQ52786.1"/>
    </source>
</evidence>
<proteinExistence type="predicted"/>
<dbReference type="RefSeq" id="WP_244717103.1">
    <property type="nucleotide sequence ID" value="NZ_CP095049.1"/>
</dbReference>
<gene>
    <name evidence="2" type="ORF">MUN80_23965</name>
</gene>
<dbReference type="EMBL" id="CP095049">
    <property type="protein sequence ID" value="UOQ52786.1"/>
    <property type="molecule type" value="Genomic_DNA"/>
</dbReference>
<name>A0ABY4F9B0_9BACT</name>
<feature type="chain" id="PRO_5046957918" evidence="1">
    <location>
        <begin position="21"/>
        <end position="79"/>
    </location>
</feature>
<protein>
    <submittedName>
        <fullName evidence="2">Uncharacterized protein</fullName>
    </submittedName>
</protein>
<feature type="signal peptide" evidence="1">
    <location>
        <begin position="1"/>
        <end position="20"/>
    </location>
</feature>
<keyword evidence="1" id="KW-0732">Signal</keyword>
<evidence type="ECO:0000256" key="1">
    <source>
        <dbReference type="SAM" id="SignalP"/>
    </source>
</evidence>